<evidence type="ECO:0000313" key="4">
    <source>
        <dbReference type="Proteomes" id="UP000014680"/>
    </source>
</evidence>
<dbReference type="VEuPathDB" id="AmoebaDB:EIN_281650"/>
<dbReference type="EMBL" id="KB207030">
    <property type="protein sequence ID" value="ELP85794.1"/>
    <property type="molecule type" value="Genomic_DNA"/>
</dbReference>
<evidence type="ECO:0000256" key="2">
    <source>
        <dbReference type="SAM" id="MobiDB-lite"/>
    </source>
</evidence>
<feature type="compositionally biased region" description="Polar residues" evidence="2">
    <location>
        <begin position="8"/>
        <end position="29"/>
    </location>
</feature>
<dbReference type="KEGG" id="eiv:EIN_281650"/>
<feature type="region of interest" description="Disordered" evidence="2">
    <location>
        <begin position="1"/>
        <end position="67"/>
    </location>
</feature>
<evidence type="ECO:0000313" key="3">
    <source>
        <dbReference type="EMBL" id="ELP85794.1"/>
    </source>
</evidence>
<accession>A0A0A1U2M5</accession>
<protein>
    <submittedName>
        <fullName evidence="3">Uncharacterized protein</fullName>
    </submittedName>
</protein>
<dbReference type="AlphaFoldDB" id="A0A0A1U2M5"/>
<organism evidence="3 4">
    <name type="scientific">Entamoeba invadens IP1</name>
    <dbReference type="NCBI Taxonomy" id="370355"/>
    <lineage>
        <taxon>Eukaryota</taxon>
        <taxon>Amoebozoa</taxon>
        <taxon>Evosea</taxon>
        <taxon>Archamoebae</taxon>
        <taxon>Mastigamoebida</taxon>
        <taxon>Entamoebidae</taxon>
        <taxon>Entamoeba</taxon>
    </lineage>
</organism>
<dbReference type="OMA" id="TEGKNIN"/>
<feature type="compositionally biased region" description="Acidic residues" evidence="2">
    <location>
        <begin position="30"/>
        <end position="49"/>
    </location>
</feature>
<name>A0A0A1U2M5_ENTIV</name>
<keyword evidence="4" id="KW-1185">Reference proteome</keyword>
<keyword evidence="1" id="KW-0175">Coiled coil</keyword>
<dbReference type="RefSeq" id="XP_004185140.1">
    <property type="nucleotide sequence ID" value="XM_004185092.1"/>
</dbReference>
<dbReference type="OrthoDB" id="28757at2759"/>
<dbReference type="GeneID" id="14884824"/>
<dbReference type="Proteomes" id="UP000014680">
    <property type="component" value="Unassembled WGS sequence"/>
</dbReference>
<sequence>MSSHDGETLSSCPSPKNLSENTPTDQTDQISEDNSDTSDNLVESEEEEHNESCPLQKEAVNPPKGGFDYKTQYGEKVEECVELHNTVAVMKAKIEDMETKIADQQEIIEKMIIINEQIMHDKEVVLSALQKVNDERVNIENELNEMKKNLNSAIDVNLSYTTPSKDVKVVNISFDKYLFVKYNTSRPFGVICLFNEQKQCKVISNFTEKKSEISLEEYYYYEPNGRGNALKVKEGEQIVSLTTDRNDIITVGTLPPLYDRFHKVSLSNSFLIGKKEYYITVVDLGTVDKSKPVLETKAFGVILETELKEKKPGMVDLFDDYLDLFRQINRGVLILYVASTNVPVDVFRTNTRETVTKPTKAPPGGIMYIESKILKIEKYNIPFLFPVPYREDRNYSVTFFTSPFEDKFHIIDVV</sequence>
<reference evidence="3 4" key="1">
    <citation type="submission" date="2012-10" db="EMBL/GenBank/DDBJ databases">
        <authorList>
            <person name="Zafar N."/>
            <person name="Inman J."/>
            <person name="Hall N."/>
            <person name="Lorenzi H."/>
            <person name="Caler E."/>
        </authorList>
    </citation>
    <scope>NUCLEOTIDE SEQUENCE [LARGE SCALE GENOMIC DNA]</scope>
    <source>
        <strain evidence="3 4">IP1</strain>
    </source>
</reference>
<proteinExistence type="predicted"/>
<evidence type="ECO:0000256" key="1">
    <source>
        <dbReference type="SAM" id="Coils"/>
    </source>
</evidence>
<feature type="coiled-coil region" evidence="1">
    <location>
        <begin position="87"/>
        <end position="156"/>
    </location>
</feature>
<gene>
    <name evidence="3" type="ORF">EIN_281650</name>
</gene>